<comment type="caution">
    <text evidence="1">The sequence shown here is derived from an EMBL/GenBank/DDBJ whole genome shotgun (WGS) entry which is preliminary data.</text>
</comment>
<dbReference type="Proteomes" id="UP000762676">
    <property type="component" value="Unassembled WGS sequence"/>
</dbReference>
<gene>
    <name evidence="1" type="ORF">ElyMa_003969800</name>
</gene>
<organism evidence="1 2">
    <name type="scientific">Elysia marginata</name>
    <dbReference type="NCBI Taxonomy" id="1093978"/>
    <lineage>
        <taxon>Eukaryota</taxon>
        <taxon>Metazoa</taxon>
        <taxon>Spiralia</taxon>
        <taxon>Lophotrochozoa</taxon>
        <taxon>Mollusca</taxon>
        <taxon>Gastropoda</taxon>
        <taxon>Heterobranchia</taxon>
        <taxon>Euthyneura</taxon>
        <taxon>Panpulmonata</taxon>
        <taxon>Sacoglossa</taxon>
        <taxon>Placobranchoidea</taxon>
        <taxon>Plakobranchidae</taxon>
        <taxon>Elysia</taxon>
    </lineage>
</organism>
<accession>A0AAV4FVK3</accession>
<protein>
    <submittedName>
        <fullName evidence="1">Uncharacterized protein</fullName>
    </submittedName>
</protein>
<reference evidence="1 2" key="1">
    <citation type="journal article" date="2021" name="Elife">
        <title>Chloroplast acquisition without the gene transfer in kleptoplastic sea slugs, Plakobranchus ocellatus.</title>
        <authorList>
            <person name="Maeda T."/>
            <person name="Takahashi S."/>
            <person name="Yoshida T."/>
            <person name="Shimamura S."/>
            <person name="Takaki Y."/>
            <person name="Nagai Y."/>
            <person name="Toyoda A."/>
            <person name="Suzuki Y."/>
            <person name="Arimoto A."/>
            <person name="Ishii H."/>
            <person name="Satoh N."/>
            <person name="Nishiyama T."/>
            <person name="Hasebe M."/>
            <person name="Maruyama T."/>
            <person name="Minagawa J."/>
            <person name="Obokata J."/>
            <person name="Shigenobu S."/>
        </authorList>
    </citation>
    <scope>NUCLEOTIDE SEQUENCE [LARGE SCALE GENOMIC DNA]</scope>
</reference>
<evidence type="ECO:0000313" key="2">
    <source>
        <dbReference type="Proteomes" id="UP000762676"/>
    </source>
</evidence>
<name>A0AAV4FVK3_9GAST</name>
<evidence type="ECO:0000313" key="1">
    <source>
        <dbReference type="EMBL" id="GFR77482.1"/>
    </source>
</evidence>
<dbReference type="AlphaFoldDB" id="A0AAV4FVK3"/>
<dbReference type="EMBL" id="BMAT01008079">
    <property type="protein sequence ID" value="GFR77482.1"/>
    <property type="molecule type" value="Genomic_DNA"/>
</dbReference>
<sequence length="66" mass="6752">MRHVISPGLVNIISSLEAGVSAIHEAFESHAVPGAAALSFAGDHLSPSTLRCGRGQGNPLNFQGAE</sequence>
<proteinExistence type="predicted"/>
<keyword evidence="2" id="KW-1185">Reference proteome</keyword>